<organism evidence="1 2">
    <name type="scientific">Armillaria novae-zelandiae</name>
    <dbReference type="NCBI Taxonomy" id="153914"/>
    <lineage>
        <taxon>Eukaryota</taxon>
        <taxon>Fungi</taxon>
        <taxon>Dikarya</taxon>
        <taxon>Basidiomycota</taxon>
        <taxon>Agaricomycotina</taxon>
        <taxon>Agaricomycetes</taxon>
        <taxon>Agaricomycetidae</taxon>
        <taxon>Agaricales</taxon>
        <taxon>Marasmiineae</taxon>
        <taxon>Physalacriaceae</taxon>
        <taxon>Armillaria</taxon>
    </lineage>
</organism>
<dbReference type="EMBL" id="JAUEPR010000089">
    <property type="protein sequence ID" value="KAK0465789.1"/>
    <property type="molecule type" value="Genomic_DNA"/>
</dbReference>
<gene>
    <name evidence="1" type="ORF">IW261DRAFT_1427049</name>
</gene>
<dbReference type="Proteomes" id="UP001175227">
    <property type="component" value="Unassembled WGS sequence"/>
</dbReference>
<dbReference type="Gene3D" id="1.10.600.10">
    <property type="entry name" value="Farnesyl Diphosphate Synthase"/>
    <property type="match status" value="1"/>
</dbReference>
<sequence>MSHEPPALPPVLPCSGMAVAGYPLDRAIDEECKEDRHERDMFNEKDTALPGLTTIKLTVICRWTRREEKNAISQDVDYALRPDSEVATVVCEPSIVRVFVAVSDLQQQYTALPLARLDRRLCSATIYEKMSDVGDLVWWPRSRYRERVRFARRLDEGLWADVTMRVGKDDKFRRDMERYTWGRCMSVVDITEIIKGTSLTDDGYLKIAMLGWGIELVSAAFRIFSFCCSHPPTRSSKPSSSSGMLWQIHWLCTEASPAGTGGPKQITIRNRFMLDVVICYLLEKHFRSESYYTHILDLFWTRHMTYKIAYYCYLAVAVAIVARPSPSVNQNIEPYATPNPIGYSPIQDDFLDWSGPPE</sequence>
<accession>A0AA39NHL6</accession>
<dbReference type="AlphaFoldDB" id="A0AA39NHL6"/>
<dbReference type="InterPro" id="IPR008949">
    <property type="entry name" value="Isoprenoid_synthase_dom_sf"/>
</dbReference>
<comment type="caution">
    <text evidence="1">The sequence shown here is derived from an EMBL/GenBank/DDBJ whole genome shotgun (WGS) entry which is preliminary data.</text>
</comment>
<name>A0AA39NHL6_9AGAR</name>
<keyword evidence="2" id="KW-1185">Reference proteome</keyword>
<evidence type="ECO:0000313" key="2">
    <source>
        <dbReference type="Proteomes" id="UP001175227"/>
    </source>
</evidence>
<evidence type="ECO:0000313" key="1">
    <source>
        <dbReference type="EMBL" id="KAK0465789.1"/>
    </source>
</evidence>
<protein>
    <submittedName>
        <fullName evidence="1">Uncharacterized protein</fullName>
    </submittedName>
</protein>
<proteinExistence type="predicted"/>
<reference evidence="1" key="1">
    <citation type="submission" date="2023-06" db="EMBL/GenBank/DDBJ databases">
        <authorList>
            <consortium name="Lawrence Berkeley National Laboratory"/>
            <person name="Ahrendt S."/>
            <person name="Sahu N."/>
            <person name="Indic B."/>
            <person name="Wong-Bajracharya J."/>
            <person name="Merenyi Z."/>
            <person name="Ke H.-M."/>
            <person name="Monk M."/>
            <person name="Kocsube S."/>
            <person name="Drula E."/>
            <person name="Lipzen A."/>
            <person name="Balint B."/>
            <person name="Henrissat B."/>
            <person name="Andreopoulos B."/>
            <person name="Martin F.M."/>
            <person name="Harder C.B."/>
            <person name="Rigling D."/>
            <person name="Ford K.L."/>
            <person name="Foster G.D."/>
            <person name="Pangilinan J."/>
            <person name="Papanicolaou A."/>
            <person name="Barry K."/>
            <person name="LaButti K."/>
            <person name="Viragh M."/>
            <person name="Koriabine M."/>
            <person name="Yan M."/>
            <person name="Riley R."/>
            <person name="Champramary S."/>
            <person name="Plett K.L."/>
            <person name="Tsai I.J."/>
            <person name="Slot J."/>
            <person name="Sipos G."/>
            <person name="Plett J."/>
            <person name="Nagy L.G."/>
            <person name="Grigoriev I.V."/>
        </authorList>
    </citation>
    <scope>NUCLEOTIDE SEQUENCE</scope>
    <source>
        <strain evidence="1">ICMP 16352</strain>
    </source>
</reference>